<evidence type="ECO:0000256" key="6">
    <source>
        <dbReference type="ARBA" id="ARBA00023136"/>
    </source>
</evidence>
<sequence>MTGNGLIVGGVVGVTASSIFFGANLGMSFVFIPTILLPGPASTLPAQASGENRASQTSNSTQRPATKPEHLARQWLATYDIGKKAGPFFALTATGSWLYTALTLPAGLGTQQRLLAAASFLSVSIVPFTFTVMKRTNDELMRRADSATKGEEDKRNAGAEKGTVETYQTHDLLWRWAKLNFM</sequence>
<dbReference type="GO" id="GO:0004497">
    <property type="term" value="F:monooxygenase activity"/>
    <property type="evidence" value="ECO:0007669"/>
    <property type="project" value="UniProtKB-KW"/>
</dbReference>
<evidence type="ECO:0000256" key="1">
    <source>
        <dbReference type="ARBA" id="ARBA00004141"/>
    </source>
</evidence>
<evidence type="ECO:0000256" key="9">
    <source>
        <dbReference type="SAM" id="Phobius"/>
    </source>
</evidence>
<proteinExistence type="inferred from homology"/>
<gene>
    <name evidence="10" type="ORF">H2200_004775</name>
</gene>
<reference evidence="10" key="1">
    <citation type="submission" date="2022-10" db="EMBL/GenBank/DDBJ databases">
        <title>Culturing micro-colonial fungi from biological soil crusts in the Mojave desert and describing Neophaeococcomyces mojavensis, and introducing the new genera and species Taxawa tesnikishii.</title>
        <authorList>
            <person name="Kurbessoian T."/>
            <person name="Stajich J.E."/>
        </authorList>
    </citation>
    <scope>NUCLEOTIDE SEQUENCE</scope>
    <source>
        <strain evidence="10">TK_41</strain>
    </source>
</reference>
<evidence type="ECO:0000256" key="5">
    <source>
        <dbReference type="ARBA" id="ARBA00023033"/>
    </source>
</evidence>
<keyword evidence="6 9" id="KW-0472">Membrane</keyword>
<name>A0AA38XDQ9_9EURO</name>
<dbReference type="EMBL" id="JAPDRK010000006">
    <property type="protein sequence ID" value="KAJ9611591.1"/>
    <property type="molecule type" value="Genomic_DNA"/>
</dbReference>
<evidence type="ECO:0000256" key="7">
    <source>
        <dbReference type="ARBA" id="ARBA00034313"/>
    </source>
</evidence>
<protein>
    <submittedName>
        <fullName evidence="10">Uncharacterized protein</fullName>
    </submittedName>
</protein>
<dbReference type="Pfam" id="PF08592">
    <property type="entry name" value="Anthrone_oxy"/>
    <property type="match status" value="1"/>
</dbReference>
<dbReference type="Proteomes" id="UP001172673">
    <property type="component" value="Unassembled WGS sequence"/>
</dbReference>
<dbReference type="AlphaFoldDB" id="A0AA38XDQ9"/>
<keyword evidence="2 9" id="KW-0812">Transmembrane</keyword>
<evidence type="ECO:0000313" key="10">
    <source>
        <dbReference type="EMBL" id="KAJ9611591.1"/>
    </source>
</evidence>
<comment type="caution">
    <text evidence="10">The sequence shown here is derived from an EMBL/GenBank/DDBJ whole genome shotgun (WGS) entry which is preliminary data.</text>
</comment>
<organism evidence="10 11">
    <name type="scientific">Cladophialophora chaetospira</name>
    <dbReference type="NCBI Taxonomy" id="386627"/>
    <lineage>
        <taxon>Eukaryota</taxon>
        <taxon>Fungi</taxon>
        <taxon>Dikarya</taxon>
        <taxon>Ascomycota</taxon>
        <taxon>Pezizomycotina</taxon>
        <taxon>Eurotiomycetes</taxon>
        <taxon>Chaetothyriomycetidae</taxon>
        <taxon>Chaetothyriales</taxon>
        <taxon>Herpotrichiellaceae</taxon>
        <taxon>Cladophialophora</taxon>
    </lineage>
</organism>
<dbReference type="InterPro" id="IPR013901">
    <property type="entry name" value="Anthrone_oxy"/>
</dbReference>
<feature type="transmembrane region" description="Helical" evidence="9">
    <location>
        <begin position="114"/>
        <end position="133"/>
    </location>
</feature>
<comment type="similarity">
    <text evidence="7">Belongs to the anthrone oxygenase family.</text>
</comment>
<accession>A0AA38XDQ9</accession>
<evidence type="ECO:0000256" key="3">
    <source>
        <dbReference type="ARBA" id="ARBA00022989"/>
    </source>
</evidence>
<feature type="region of interest" description="Disordered" evidence="8">
    <location>
        <begin position="46"/>
        <end position="69"/>
    </location>
</feature>
<evidence type="ECO:0000256" key="2">
    <source>
        <dbReference type="ARBA" id="ARBA00022692"/>
    </source>
</evidence>
<evidence type="ECO:0000256" key="4">
    <source>
        <dbReference type="ARBA" id="ARBA00023002"/>
    </source>
</evidence>
<evidence type="ECO:0000313" key="11">
    <source>
        <dbReference type="Proteomes" id="UP001172673"/>
    </source>
</evidence>
<keyword evidence="4" id="KW-0560">Oxidoreductase</keyword>
<feature type="transmembrane region" description="Helical" evidence="9">
    <location>
        <begin position="6"/>
        <end position="32"/>
    </location>
</feature>
<dbReference type="GO" id="GO:0016020">
    <property type="term" value="C:membrane"/>
    <property type="evidence" value="ECO:0007669"/>
    <property type="project" value="UniProtKB-SubCell"/>
</dbReference>
<feature type="transmembrane region" description="Helical" evidence="9">
    <location>
        <begin position="88"/>
        <end position="108"/>
    </location>
</feature>
<keyword evidence="11" id="KW-1185">Reference proteome</keyword>
<evidence type="ECO:0000256" key="8">
    <source>
        <dbReference type="SAM" id="MobiDB-lite"/>
    </source>
</evidence>
<comment type="subcellular location">
    <subcellularLocation>
        <location evidence="1">Membrane</location>
        <topology evidence="1">Multi-pass membrane protein</topology>
    </subcellularLocation>
</comment>
<keyword evidence="5" id="KW-0503">Monooxygenase</keyword>
<feature type="compositionally biased region" description="Polar residues" evidence="8">
    <location>
        <begin position="46"/>
        <end position="64"/>
    </location>
</feature>
<dbReference type="PANTHER" id="PTHR35042:SF3">
    <property type="entry name" value="ANTHRONE OXYGENASE-RELATED"/>
    <property type="match status" value="1"/>
</dbReference>
<keyword evidence="3 9" id="KW-1133">Transmembrane helix</keyword>
<dbReference type="PANTHER" id="PTHR35042">
    <property type="entry name" value="ANTHRONE OXYGENASE ENCC"/>
    <property type="match status" value="1"/>
</dbReference>